<sequence>MKYLVALLVCYLYSFSSFSQIVDKERCFYYNYTAHVSTIDTNKVWKDQMILVIKDGITVFESYSNFRRNSEIKAMKERNVPSQEFAANLNKLPRANFKFALQRNYNQQQHIYTDKIVKTNYRYAEKLTPLNWSIKKKTKVINGLHCQLATTRLYGKEFEAWFTEEIPLQEGPYKFYGLPGLIVEVYDQSKSHHFLLSGNENSCTYVEGDKEIVYIDVKREEYLKAVRRYYGSVTQAYSEAGIQFNVDAEQKKKMDQDMQVVNNLIEME</sequence>
<gene>
    <name evidence="2" type="ORF">KK060_24365</name>
</gene>
<dbReference type="InterPro" id="IPR005901">
    <property type="entry name" value="GLPGLI"/>
</dbReference>
<keyword evidence="1" id="KW-0732">Signal</keyword>
<dbReference type="Pfam" id="PF09697">
    <property type="entry name" value="Porph_ging"/>
    <property type="match status" value="1"/>
</dbReference>
<keyword evidence="3" id="KW-1185">Reference proteome</keyword>
<dbReference type="EMBL" id="JAHESD010000112">
    <property type="protein sequence ID" value="MBT1706435.1"/>
    <property type="molecule type" value="Genomic_DNA"/>
</dbReference>
<dbReference type="RefSeq" id="WP_254157766.1">
    <property type="nucleotide sequence ID" value="NZ_JAHESD010000112.1"/>
</dbReference>
<evidence type="ECO:0000313" key="2">
    <source>
        <dbReference type="EMBL" id="MBT1706435.1"/>
    </source>
</evidence>
<name>A0ABS5VYE1_9BACT</name>
<accession>A0ABS5VYE1</accession>
<evidence type="ECO:0000313" key="3">
    <source>
        <dbReference type="Proteomes" id="UP000772618"/>
    </source>
</evidence>
<comment type="caution">
    <text evidence="2">The sequence shown here is derived from an EMBL/GenBank/DDBJ whole genome shotgun (WGS) entry which is preliminary data.</text>
</comment>
<dbReference type="NCBIfam" id="TIGR01200">
    <property type="entry name" value="GLPGLI"/>
    <property type="match status" value="1"/>
</dbReference>
<protein>
    <submittedName>
        <fullName evidence="2">GLPGLI family protein</fullName>
    </submittedName>
</protein>
<dbReference type="Proteomes" id="UP000772618">
    <property type="component" value="Unassembled WGS sequence"/>
</dbReference>
<organism evidence="2 3">
    <name type="scientific">Chryseosolibacter indicus</name>
    <dbReference type="NCBI Taxonomy" id="2782351"/>
    <lineage>
        <taxon>Bacteria</taxon>
        <taxon>Pseudomonadati</taxon>
        <taxon>Bacteroidota</taxon>
        <taxon>Cytophagia</taxon>
        <taxon>Cytophagales</taxon>
        <taxon>Chryseotaleaceae</taxon>
        <taxon>Chryseosolibacter</taxon>
    </lineage>
</organism>
<evidence type="ECO:0000256" key="1">
    <source>
        <dbReference type="SAM" id="SignalP"/>
    </source>
</evidence>
<feature type="signal peptide" evidence="1">
    <location>
        <begin position="1"/>
        <end position="19"/>
    </location>
</feature>
<reference evidence="2 3" key="1">
    <citation type="submission" date="2021-05" db="EMBL/GenBank/DDBJ databases">
        <title>A Polyphasic approach of four new species of the genus Ohtaekwangia: Ohtaekwangia histidinii sp. nov., Ohtaekwangia cretensis sp. nov., Ohtaekwangia indiensis sp. nov., Ohtaekwangia reichenbachii sp. nov. from diverse environment.</title>
        <authorList>
            <person name="Octaviana S."/>
        </authorList>
    </citation>
    <scope>NUCLEOTIDE SEQUENCE [LARGE SCALE GENOMIC DNA]</scope>
    <source>
        <strain evidence="2 3">PWU20</strain>
    </source>
</reference>
<proteinExistence type="predicted"/>
<feature type="chain" id="PRO_5046976846" evidence="1">
    <location>
        <begin position="20"/>
        <end position="268"/>
    </location>
</feature>